<reference evidence="3" key="2">
    <citation type="submission" date="2015-01" db="EMBL/GenBank/DDBJ databases">
        <title>Evolutionary Origins and Diversification of the Mycorrhizal Mutualists.</title>
        <authorList>
            <consortium name="DOE Joint Genome Institute"/>
            <consortium name="Mycorrhizal Genomics Consortium"/>
            <person name="Kohler A."/>
            <person name="Kuo A."/>
            <person name="Nagy L.G."/>
            <person name="Floudas D."/>
            <person name="Copeland A."/>
            <person name="Barry K.W."/>
            <person name="Cichocki N."/>
            <person name="Veneault-Fourrey C."/>
            <person name="LaButti K."/>
            <person name="Lindquist E.A."/>
            <person name="Lipzen A."/>
            <person name="Lundell T."/>
            <person name="Morin E."/>
            <person name="Murat C."/>
            <person name="Riley R."/>
            <person name="Ohm R."/>
            <person name="Sun H."/>
            <person name="Tunlid A."/>
            <person name="Henrissat B."/>
            <person name="Grigoriev I.V."/>
            <person name="Hibbett D.S."/>
            <person name="Martin F."/>
        </authorList>
    </citation>
    <scope>NUCLEOTIDE SEQUENCE [LARGE SCALE GENOMIC DNA]</scope>
    <source>
        <strain evidence="3">Foug A</strain>
    </source>
</reference>
<accession>A0A0C3CY08</accession>
<keyword evidence="3" id="KW-1185">Reference proteome</keyword>
<sequence>MAITVKRRAGSSKTSAGVKAEDTQDLAGPAKAVVSPSLKVNYRAIAMFCCQISQKIVFYYCAVGLHYNQVGYS</sequence>
<dbReference type="AlphaFoldDB" id="A0A0C3CY08"/>
<gene>
    <name evidence="2" type="ORF">SCLCIDRAFT_436674</name>
</gene>
<dbReference type="Proteomes" id="UP000053989">
    <property type="component" value="Unassembled WGS sequence"/>
</dbReference>
<evidence type="ECO:0000256" key="1">
    <source>
        <dbReference type="SAM" id="MobiDB-lite"/>
    </source>
</evidence>
<evidence type="ECO:0000313" key="2">
    <source>
        <dbReference type="EMBL" id="KIM53465.1"/>
    </source>
</evidence>
<proteinExistence type="predicted"/>
<protein>
    <submittedName>
        <fullName evidence="2">Uncharacterized protein</fullName>
    </submittedName>
</protein>
<dbReference type="EMBL" id="KN822180">
    <property type="protein sequence ID" value="KIM53465.1"/>
    <property type="molecule type" value="Genomic_DNA"/>
</dbReference>
<dbReference type="HOGENOM" id="CLU_2706290_0_0_1"/>
<name>A0A0C3CY08_9AGAM</name>
<feature type="compositionally biased region" description="Basic residues" evidence="1">
    <location>
        <begin position="1"/>
        <end position="10"/>
    </location>
</feature>
<evidence type="ECO:0000313" key="3">
    <source>
        <dbReference type="Proteomes" id="UP000053989"/>
    </source>
</evidence>
<organism evidence="2 3">
    <name type="scientific">Scleroderma citrinum Foug A</name>
    <dbReference type="NCBI Taxonomy" id="1036808"/>
    <lineage>
        <taxon>Eukaryota</taxon>
        <taxon>Fungi</taxon>
        <taxon>Dikarya</taxon>
        <taxon>Basidiomycota</taxon>
        <taxon>Agaricomycotina</taxon>
        <taxon>Agaricomycetes</taxon>
        <taxon>Agaricomycetidae</taxon>
        <taxon>Boletales</taxon>
        <taxon>Sclerodermatineae</taxon>
        <taxon>Sclerodermataceae</taxon>
        <taxon>Scleroderma</taxon>
    </lineage>
</organism>
<reference evidence="2 3" key="1">
    <citation type="submission" date="2014-04" db="EMBL/GenBank/DDBJ databases">
        <authorList>
            <consortium name="DOE Joint Genome Institute"/>
            <person name="Kuo A."/>
            <person name="Kohler A."/>
            <person name="Nagy L.G."/>
            <person name="Floudas D."/>
            <person name="Copeland A."/>
            <person name="Barry K.W."/>
            <person name="Cichocki N."/>
            <person name="Veneault-Fourrey C."/>
            <person name="LaButti K."/>
            <person name="Lindquist E.A."/>
            <person name="Lipzen A."/>
            <person name="Lundell T."/>
            <person name="Morin E."/>
            <person name="Murat C."/>
            <person name="Sun H."/>
            <person name="Tunlid A."/>
            <person name="Henrissat B."/>
            <person name="Grigoriev I.V."/>
            <person name="Hibbett D.S."/>
            <person name="Martin F."/>
            <person name="Nordberg H.P."/>
            <person name="Cantor M.N."/>
            <person name="Hua S.X."/>
        </authorList>
    </citation>
    <scope>NUCLEOTIDE SEQUENCE [LARGE SCALE GENOMIC DNA]</scope>
    <source>
        <strain evidence="2 3">Foug A</strain>
    </source>
</reference>
<dbReference type="InParanoid" id="A0A0C3CY08"/>
<feature type="region of interest" description="Disordered" evidence="1">
    <location>
        <begin position="1"/>
        <end position="25"/>
    </location>
</feature>